<dbReference type="Pfam" id="PF08280">
    <property type="entry name" value="HTH_Mga"/>
    <property type="match status" value="1"/>
</dbReference>
<proteinExistence type="predicted"/>
<dbReference type="PANTHER" id="PTHR30185:SF18">
    <property type="entry name" value="TRANSCRIPTIONAL REGULATOR MTLR"/>
    <property type="match status" value="1"/>
</dbReference>
<name>B4YV99_STRIN</name>
<evidence type="ECO:0000259" key="3">
    <source>
        <dbReference type="Pfam" id="PF05043"/>
    </source>
</evidence>
<dbReference type="PANTHER" id="PTHR30185">
    <property type="entry name" value="CRYPTIC BETA-GLUCOSIDE BGL OPERON ANTITERMINATOR"/>
    <property type="match status" value="1"/>
</dbReference>
<evidence type="ECO:0000313" key="6">
    <source>
        <dbReference type="EMBL" id="ACF25916.1"/>
    </source>
</evidence>
<sequence length="502" mass="58688">MPSKKDLFSTQQLRELNLIKLLSQDKEAFDYKTICRQLDCSFITLQSELAHLSTFPGISSFPYIESHLTIDYHKAYGPQKLYQSVLLDAPTLRLMESFFFNECHNLDTLASNLFISLSTLKRLIKRTNTYLKQTFDCKIDIKQFSIVGNEKQIRLFYLKYFSEAYDKHDWPFDDLVSESALEDLIHLSAKQLDAPIDYSLLHHLKIMAGVHLVRFSQGYRVNDVYPLAQDLCHQLEDESAFTDLHDKFETDFLEPLNCLALSEMFSAFFLEDVMVNFQKIPLADEDNQKVDFHDWSQLMLTIEKGLPLEIANKDEICRHLHNATILGDYDIYENFLIYDYRKPFLDYFKSNYPDLWQSLCDSIEATYDKKGVDMQDKDLNHMLYVLLINWDNLFMQLSNAISKQKLLVIEKGSCNVGQFLQGFAGQFFDITIHQEMDIKKAHIEGKYDLVLTDVSLEQIDGVDVYFFSQLVPSIALAELNKHLKHKIQNRFKLSKNSFYYLF</sequence>
<dbReference type="InterPro" id="IPR007737">
    <property type="entry name" value="Mga_HTH"/>
</dbReference>
<dbReference type="Pfam" id="PF08270">
    <property type="entry name" value="PRD_Mga"/>
    <property type="match status" value="1"/>
</dbReference>
<gene>
    <name evidence="6" type="primary">mgx</name>
</gene>
<evidence type="ECO:0000256" key="1">
    <source>
        <dbReference type="ARBA" id="ARBA00023015"/>
    </source>
</evidence>
<feature type="domain" description="M protein trans-acting positive regulator (MGA) PRD" evidence="4">
    <location>
        <begin position="177"/>
        <end position="393"/>
    </location>
</feature>
<evidence type="ECO:0000259" key="5">
    <source>
        <dbReference type="Pfam" id="PF08280"/>
    </source>
</evidence>
<dbReference type="Gene3D" id="1.10.10.10">
    <property type="entry name" value="Winged helix-like DNA-binding domain superfamily/Winged helix DNA-binding domain"/>
    <property type="match status" value="1"/>
</dbReference>
<dbReference type="InterPro" id="IPR050661">
    <property type="entry name" value="BglG_antiterminators"/>
</dbReference>
<feature type="domain" description="M protein trans-acting positive regulator (MGA) HTH" evidence="5">
    <location>
        <begin position="9"/>
        <end position="58"/>
    </location>
</feature>
<evidence type="ECO:0000256" key="2">
    <source>
        <dbReference type="ARBA" id="ARBA00023163"/>
    </source>
</evidence>
<dbReference type="InterPro" id="IPR036388">
    <property type="entry name" value="WH-like_DNA-bd_sf"/>
</dbReference>
<evidence type="ECO:0000259" key="4">
    <source>
        <dbReference type="Pfam" id="PF08270"/>
    </source>
</evidence>
<keyword evidence="1" id="KW-0805">Transcription regulation</keyword>
<accession>B4YV99</accession>
<keyword evidence="2" id="KW-0804">Transcription</keyword>
<dbReference type="Pfam" id="PF05043">
    <property type="entry name" value="Mga"/>
    <property type="match status" value="1"/>
</dbReference>
<reference evidence="6" key="1">
    <citation type="journal article" date="2008" name="PLoS ONE">
        <title>Streptococcus iniae M-like protein contributes to virulence in fish and is a target for live attenuated vaccine development.</title>
        <authorList>
            <person name="Locke J.B."/>
            <person name="Aziz R.K."/>
            <person name="Vicknair M.R."/>
            <person name="Nizet V."/>
            <person name="Buchanan J.T."/>
        </authorList>
    </citation>
    <scope>NUCLEOTIDE SEQUENCE</scope>
    <source>
        <strain evidence="6">K288</strain>
    </source>
</reference>
<organism evidence="6">
    <name type="scientific">Streptococcus iniae</name>
    <name type="common">Streptococcus shiloi</name>
    <dbReference type="NCBI Taxonomy" id="1346"/>
    <lineage>
        <taxon>Bacteria</taxon>
        <taxon>Bacillati</taxon>
        <taxon>Bacillota</taxon>
        <taxon>Bacilli</taxon>
        <taxon>Lactobacillales</taxon>
        <taxon>Streptococcaceae</taxon>
        <taxon>Streptococcus</taxon>
    </lineage>
</organism>
<dbReference type="InterPro" id="IPR013199">
    <property type="entry name" value="HTH_Mga_DNA-bd_dom"/>
</dbReference>
<dbReference type="InterPro" id="IPR013236">
    <property type="entry name" value="Mga_PRD_dom"/>
</dbReference>
<feature type="domain" description="Mga helix-turn-helix" evidence="3">
    <location>
        <begin position="80"/>
        <end position="161"/>
    </location>
</feature>
<protein>
    <submittedName>
        <fullName evidence="6">Mgx</fullName>
    </submittedName>
</protein>
<dbReference type="AlphaFoldDB" id="B4YV99"/>
<dbReference type="EMBL" id="EU693238">
    <property type="protein sequence ID" value="ACF25916.1"/>
    <property type="molecule type" value="Genomic_DNA"/>
</dbReference>